<sequence length="189" mass="21041">MKGVIEFAHELLKEILLEGDLAVDGTLGNGHDTLFLAKAVSPSGKVYGFDIQETAIKRTRERLDATGKSDDSVTLIHASHHRLSDYVPPHGIKAAIFNLGYLPRGNKKIVTKHETTIAALTALQPRMEIRGRIAVVVYPGHPEGKDEADVLIPYFKNIDQTKWDVTKYEMLNQVNDPPFLIVMEKRQGS</sequence>
<keyword evidence="2" id="KW-1185">Reference proteome</keyword>
<dbReference type="Pfam" id="PF06962">
    <property type="entry name" value="rRNA_methylase"/>
    <property type="match status" value="1"/>
</dbReference>
<dbReference type="EMBL" id="SLXK01000019">
    <property type="protein sequence ID" value="TCP26642.1"/>
    <property type="molecule type" value="Genomic_DNA"/>
</dbReference>
<proteinExistence type="predicted"/>
<evidence type="ECO:0000313" key="2">
    <source>
        <dbReference type="Proteomes" id="UP000295416"/>
    </source>
</evidence>
<dbReference type="GO" id="GO:0032259">
    <property type="term" value="P:methylation"/>
    <property type="evidence" value="ECO:0007669"/>
    <property type="project" value="UniProtKB-KW"/>
</dbReference>
<keyword evidence="1" id="KW-0808">Transferase</keyword>
<evidence type="ECO:0000313" key="1">
    <source>
        <dbReference type="EMBL" id="TCP26642.1"/>
    </source>
</evidence>
<reference evidence="1 2" key="1">
    <citation type="submission" date="2019-03" db="EMBL/GenBank/DDBJ databases">
        <title>Genomic Encyclopedia of Type Strains, Phase IV (KMG-IV): sequencing the most valuable type-strain genomes for metagenomic binning, comparative biology and taxonomic classification.</title>
        <authorList>
            <person name="Goeker M."/>
        </authorList>
    </citation>
    <scope>NUCLEOTIDE SEQUENCE [LARGE SCALE GENOMIC DNA]</scope>
    <source>
        <strain evidence="1 2">DSM 19377</strain>
    </source>
</reference>
<dbReference type="Proteomes" id="UP000295416">
    <property type="component" value="Unassembled WGS sequence"/>
</dbReference>
<dbReference type="InterPro" id="IPR010719">
    <property type="entry name" value="MnmM_MeTrfase"/>
</dbReference>
<accession>A0A4R2NX84</accession>
<dbReference type="PANTHER" id="PTHR35276">
    <property type="entry name" value="S-ADENOSYL-L-METHIONINE-DEPENDENT METHYLTRANSFERASES SUPERFAMILY PROTEIN"/>
    <property type="match status" value="1"/>
</dbReference>
<dbReference type="AlphaFoldDB" id="A0A4R2NX84"/>
<protein>
    <submittedName>
        <fullName evidence="1">Putative rRNA methylase</fullName>
    </submittedName>
</protein>
<dbReference type="RefSeq" id="WP_132746642.1">
    <property type="nucleotide sequence ID" value="NZ_SLXK01000019.1"/>
</dbReference>
<name>A0A4R2NX84_9BACL</name>
<dbReference type="GO" id="GO:0008168">
    <property type="term" value="F:methyltransferase activity"/>
    <property type="evidence" value="ECO:0007669"/>
    <property type="project" value="UniProtKB-KW"/>
</dbReference>
<dbReference type="Gene3D" id="3.40.50.150">
    <property type="entry name" value="Vaccinia Virus protein VP39"/>
    <property type="match status" value="1"/>
</dbReference>
<gene>
    <name evidence="1" type="ORF">EV207_11974</name>
</gene>
<dbReference type="OrthoDB" id="9792989at2"/>
<dbReference type="InterPro" id="IPR029063">
    <property type="entry name" value="SAM-dependent_MTases_sf"/>
</dbReference>
<dbReference type="SUPFAM" id="SSF53335">
    <property type="entry name" value="S-adenosyl-L-methionine-dependent methyltransferases"/>
    <property type="match status" value="1"/>
</dbReference>
<comment type="caution">
    <text evidence="1">The sequence shown here is derived from an EMBL/GenBank/DDBJ whole genome shotgun (WGS) entry which is preliminary data.</text>
</comment>
<dbReference type="PANTHER" id="PTHR35276:SF1">
    <property type="entry name" value="TRNA (MNM(5)S(2)U34)-METHYLTRANSFERASE, CHLOROPLASTIC"/>
    <property type="match status" value="1"/>
</dbReference>
<keyword evidence="1" id="KW-0489">Methyltransferase</keyword>
<organism evidence="1 2">
    <name type="scientific">Scopulibacillus darangshiensis</name>
    <dbReference type="NCBI Taxonomy" id="442528"/>
    <lineage>
        <taxon>Bacteria</taxon>
        <taxon>Bacillati</taxon>
        <taxon>Bacillota</taxon>
        <taxon>Bacilli</taxon>
        <taxon>Bacillales</taxon>
        <taxon>Sporolactobacillaceae</taxon>
        <taxon>Scopulibacillus</taxon>
    </lineage>
</organism>